<dbReference type="SMART" id="SM00091">
    <property type="entry name" value="PAS"/>
    <property type="match status" value="3"/>
</dbReference>
<feature type="compositionally biased region" description="Basic and acidic residues" evidence="3">
    <location>
        <begin position="1178"/>
        <end position="1190"/>
    </location>
</feature>
<dbReference type="PROSITE" id="PS00108">
    <property type="entry name" value="PROTEIN_KINASE_ST"/>
    <property type="match status" value="1"/>
</dbReference>
<organism evidence="6 7">
    <name type="scientific">Homarus americanus</name>
    <name type="common">American lobster</name>
    <dbReference type="NCBI Taxonomy" id="6706"/>
    <lineage>
        <taxon>Eukaryota</taxon>
        <taxon>Metazoa</taxon>
        <taxon>Ecdysozoa</taxon>
        <taxon>Arthropoda</taxon>
        <taxon>Crustacea</taxon>
        <taxon>Multicrustacea</taxon>
        <taxon>Malacostraca</taxon>
        <taxon>Eumalacostraca</taxon>
        <taxon>Eucarida</taxon>
        <taxon>Decapoda</taxon>
        <taxon>Pleocyemata</taxon>
        <taxon>Astacidea</taxon>
        <taxon>Nephropoidea</taxon>
        <taxon>Nephropidae</taxon>
        <taxon>Homarus</taxon>
    </lineage>
</organism>
<evidence type="ECO:0000259" key="5">
    <source>
        <dbReference type="PROSITE" id="PS50112"/>
    </source>
</evidence>
<keyword evidence="6" id="KW-0418">Kinase</keyword>
<feature type="compositionally biased region" description="Polar residues" evidence="3">
    <location>
        <begin position="417"/>
        <end position="428"/>
    </location>
</feature>
<feature type="domain" description="PAS" evidence="5">
    <location>
        <begin position="132"/>
        <end position="169"/>
    </location>
</feature>
<dbReference type="PANTHER" id="PTHR24346">
    <property type="entry name" value="MAP/MICROTUBULE AFFINITY-REGULATING KINASE"/>
    <property type="match status" value="1"/>
</dbReference>
<dbReference type="GO" id="GO:0005524">
    <property type="term" value="F:ATP binding"/>
    <property type="evidence" value="ECO:0007669"/>
    <property type="project" value="UniProtKB-KW"/>
</dbReference>
<dbReference type="GO" id="GO:0045719">
    <property type="term" value="P:negative regulation of glycogen biosynthetic process"/>
    <property type="evidence" value="ECO:0007669"/>
    <property type="project" value="TreeGrafter"/>
</dbReference>
<sequence>MCVGKGLLPWKRRTTYSLGVKNTKFGSPGYPSPLDRFRNVKDSPLGGNASFSHMPRSCLSESRLQHAASAPRLNVMPGNGLHSFSFSPGLSKGSFGTSENIPCGHWLFRNFVGGGNCGTVFPTTIVNPNKAVLTVDSSSRILTANDMSSLLLGHPEDELCGKMKLTDFIANPRTQQKLGSLASLTPNTESDSSESSLRTLPDPDVLDSQGMVNVDTLDNGTLPCSLWLKGLPQEPDEDQRWIAILEPVNITVARASVDETGRILKHDSSFNALFGYDDNSELTKFNVRDLIPALQVPKSQEILKDVEKQQCTGQTVDCATFPLCVHFSCNMTPNDKVLKKLVFDLEIWVFSNISGLVVLDGCGKIIDYNYNFTRLLFGYGKKELEGRVRINVPSKDITHLIPTFFDDVALIQKMNNPSFDSDSESTISDNEEENQKENSKDAGVHRSQMKKSLPNGEITTLMSDPSSIATPNRGFIATDSKLQGSLFGSTLNSTGNMTGPVDNSQNTTQSNNAMRDITNSINVLNLSQQNGTNQTSNSSIQSSPSKARQVQDQTNTFNRSLAKIQSGGCPDLTQEMLSEDIVTSTPALDRNKHQTQSHVPTIEEGSFFGVGKHKDGSDLVIIYQIRRVELNGTPHYCVWILRDPEEPGEGLRSNTNLTLASTFSETAEMSLGHAIKSQAQKEVIDLDVDSDSSSDDDVETSQTSTDGSSGAEYSLNHSRRGNRDTSSSVSVFDMFENDDYFQLVMEKWGAGMDLFEFIDRNPLLDEALAAYIFRQIVSALVYLHSLNIIHRDVKDENVILNNKFQVKLIDFGSSAFTKPGKLFSQFAEVWSLGVTLYTLMYGENPFYDVDETIKGDLMFPIVHSHDLCDLLTGMLQKEPKSRTTMEGVESHRWTQMNCDIEDYVFHEVVRCSYDECHPKKYITEYSESDTSISTASHSFVYENAMQCTRRSLSFTPQGNRNDNDHVRMQRSATSLSSSRITSEIPGEEDQIYDQSISTGASRTSTSQSMSSMRSTITVDSSSFSCCSPSSASSKSSDSSTQLETTPSSTSVTYYDNLSSSDTLSEQSSDGSINLSSALAKYCRFENLGDVTDSDYDNTRKLDSEESEHLSDSKSEKINEYYDSDYENTKENIYSDYENLKEIIDSNSADTKEYQDSNSEKTKEGDGAGSKKQNMVSDFRGKLDARNKGEENLQGITDSRDVESDESLCEWDDVAEGERKTYRPLWKDTSLDLELKYMSMELSDCDDGEWYDDNGGEDIELAMPDSFDSIWDELDSP</sequence>
<dbReference type="SMART" id="SM00220">
    <property type="entry name" value="S_TKc"/>
    <property type="match status" value="1"/>
</dbReference>
<dbReference type="Proteomes" id="UP000747542">
    <property type="component" value="Unassembled WGS sequence"/>
</dbReference>
<feature type="compositionally biased region" description="Basic and acidic residues" evidence="3">
    <location>
        <begin position="433"/>
        <end position="444"/>
    </location>
</feature>
<evidence type="ECO:0000259" key="4">
    <source>
        <dbReference type="PROSITE" id="PS50011"/>
    </source>
</evidence>
<name>A0A8J5JLC1_HOMAM</name>
<feature type="compositionally biased region" description="Polar residues" evidence="3">
    <location>
        <begin position="1040"/>
        <end position="1053"/>
    </location>
</feature>
<feature type="compositionally biased region" description="Polar residues" evidence="3">
    <location>
        <begin position="179"/>
        <end position="198"/>
    </location>
</feature>
<dbReference type="InterPro" id="IPR000719">
    <property type="entry name" value="Prot_kinase_dom"/>
</dbReference>
<dbReference type="GO" id="GO:0004674">
    <property type="term" value="F:protein serine/threonine kinase activity"/>
    <property type="evidence" value="ECO:0007669"/>
    <property type="project" value="TreeGrafter"/>
</dbReference>
<feature type="compositionally biased region" description="Polar residues" evidence="3">
    <location>
        <begin position="457"/>
        <end position="470"/>
    </location>
</feature>
<feature type="region of interest" description="Disordered" evidence="3">
    <location>
        <begin position="417"/>
        <end position="472"/>
    </location>
</feature>
<feature type="region of interest" description="Disordered" evidence="3">
    <location>
        <begin position="1029"/>
        <end position="1053"/>
    </location>
</feature>
<feature type="domain" description="Protein kinase" evidence="4">
    <location>
        <begin position="596"/>
        <end position="894"/>
    </location>
</feature>
<feature type="region of interest" description="Disordered" evidence="3">
    <location>
        <begin position="179"/>
        <end position="205"/>
    </location>
</feature>
<dbReference type="GO" id="GO:0005829">
    <property type="term" value="C:cytosol"/>
    <property type="evidence" value="ECO:0007669"/>
    <property type="project" value="TreeGrafter"/>
</dbReference>
<dbReference type="Pfam" id="PF00069">
    <property type="entry name" value="Pkinase"/>
    <property type="match status" value="1"/>
</dbReference>
<feature type="compositionally biased region" description="Low complexity" evidence="3">
    <location>
        <begin position="529"/>
        <end position="545"/>
    </location>
</feature>
<accession>A0A8J5JLC1</accession>
<keyword evidence="6" id="KW-0808">Transferase</keyword>
<evidence type="ECO:0000313" key="7">
    <source>
        <dbReference type="Proteomes" id="UP000747542"/>
    </source>
</evidence>
<gene>
    <name evidence="6" type="primary">PASK-L</name>
    <name evidence="6" type="ORF">Hamer_G023929</name>
</gene>
<dbReference type="InterPro" id="IPR008271">
    <property type="entry name" value="Ser/Thr_kinase_AS"/>
</dbReference>
<protein>
    <submittedName>
        <fullName evidence="6">PAS domain-containing serine/threonine-protein kinase-like</fullName>
    </submittedName>
</protein>
<evidence type="ECO:0000256" key="3">
    <source>
        <dbReference type="SAM" id="MobiDB-lite"/>
    </source>
</evidence>
<dbReference type="InterPro" id="IPR011009">
    <property type="entry name" value="Kinase-like_dom_sf"/>
</dbReference>
<proteinExistence type="predicted"/>
<evidence type="ECO:0000313" key="6">
    <source>
        <dbReference type="EMBL" id="KAG7157844.1"/>
    </source>
</evidence>
<feature type="region of interest" description="Disordered" evidence="3">
    <location>
        <begin position="1092"/>
        <end position="1117"/>
    </location>
</feature>
<dbReference type="PROSITE" id="PS50112">
    <property type="entry name" value="PAS"/>
    <property type="match status" value="1"/>
</dbReference>
<dbReference type="GO" id="GO:0005634">
    <property type="term" value="C:nucleus"/>
    <property type="evidence" value="ECO:0007669"/>
    <property type="project" value="TreeGrafter"/>
</dbReference>
<evidence type="ECO:0000256" key="2">
    <source>
        <dbReference type="ARBA" id="ARBA00022840"/>
    </source>
</evidence>
<feature type="compositionally biased region" description="Acidic residues" evidence="3">
    <location>
        <begin position="687"/>
        <end position="699"/>
    </location>
</feature>
<keyword evidence="7" id="KW-1185">Reference proteome</keyword>
<feature type="region of interest" description="Disordered" evidence="3">
    <location>
        <begin position="487"/>
        <end position="511"/>
    </location>
</feature>
<dbReference type="PANTHER" id="PTHR24346:SF51">
    <property type="entry name" value="PAS DOMAIN-CONTAINING SERINE_THREONINE-PROTEIN KINASE"/>
    <property type="match status" value="1"/>
</dbReference>
<feature type="region of interest" description="Disordered" evidence="3">
    <location>
        <begin position="529"/>
        <end position="553"/>
    </location>
</feature>
<dbReference type="EMBL" id="JAHLQT010036666">
    <property type="protein sequence ID" value="KAG7157844.1"/>
    <property type="molecule type" value="Genomic_DNA"/>
</dbReference>
<dbReference type="AlphaFoldDB" id="A0A8J5JLC1"/>
<reference evidence="6" key="1">
    <citation type="journal article" date="2021" name="Sci. Adv.">
        <title>The American lobster genome reveals insights on longevity, neural, and immune adaptations.</title>
        <authorList>
            <person name="Polinski J.M."/>
            <person name="Zimin A.V."/>
            <person name="Clark K.F."/>
            <person name="Kohn A.B."/>
            <person name="Sadowski N."/>
            <person name="Timp W."/>
            <person name="Ptitsyn A."/>
            <person name="Khanna P."/>
            <person name="Romanova D.Y."/>
            <person name="Williams P."/>
            <person name="Greenwood S.J."/>
            <person name="Moroz L.L."/>
            <person name="Walt D.R."/>
            <person name="Bodnar A.G."/>
        </authorList>
    </citation>
    <scope>NUCLEOTIDE SEQUENCE</scope>
    <source>
        <strain evidence="6">GMGI-L3</strain>
    </source>
</reference>
<feature type="compositionally biased region" description="Low complexity" evidence="3">
    <location>
        <begin position="970"/>
        <end position="982"/>
    </location>
</feature>
<dbReference type="Gene3D" id="3.30.450.20">
    <property type="entry name" value="PAS domain"/>
    <property type="match status" value="1"/>
</dbReference>
<keyword evidence="2" id="KW-0067">ATP-binding</keyword>
<feature type="region of interest" description="Disordered" evidence="3">
    <location>
        <begin position="1145"/>
        <end position="1207"/>
    </location>
</feature>
<comment type="caution">
    <text evidence="6">The sequence shown here is derived from an EMBL/GenBank/DDBJ whole genome shotgun (WGS) entry which is preliminary data.</text>
</comment>
<keyword evidence="1" id="KW-0547">Nucleotide-binding</keyword>
<feature type="compositionally biased region" description="Polar residues" evidence="3">
    <location>
        <begin position="951"/>
        <end position="960"/>
    </location>
</feature>
<feature type="compositionally biased region" description="Low complexity" evidence="3">
    <location>
        <begin position="1029"/>
        <end position="1039"/>
    </location>
</feature>
<dbReference type="PROSITE" id="PS50011">
    <property type="entry name" value="PROTEIN_KINASE_DOM"/>
    <property type="match status" value="1"/>
</dbReference>
<evidence type="ECO:0000256" key="1">
    <source>
        <dbReference type="ARBA" id="ARBA00022741"/>
    </source>
</evidence>
<feature type="region of interest" description="Disordered" evidence="3">
    <location>
        <begin position="951"/>
        <end position="1013"/>
    </location>
</feature>
<feature type="compositionally biased region" description="Low complexity" evidence="3">
    <location>
        <begin position="1001"/>
        <end position="1013"/>
    </location>
</feature>
<dbReference type="GO" id="GO:0035556">
    <property type="term" value="P:intracellular signal transduction"/>
    <property type="evidence" value="ECO:0007669"/>
    <property type="project" value="TreeGrafter"/>
</dbReference>
<feature type="compositionally biased region" description="Basic and acidic residues" evidence="3">
    <location>
        <begin position="1096"/>
        <end position="1117"/>
    </location>
</feature>
<dbReference type="InterPro" id="IPR000014">
    <property type="entry name" value="PAS"/>
</dbReference>
<dbReference type="Gene3D" id="1.10.510.10">
    <property type="entry name" value="Transferase(Phosphotransferase) domain 1"/>
    <property type="match status" value="1"/>
</dbReference>
<feature type="region of interest" description="Disordered" evidence="3">
    <location>
        <begin position="687"/>
        <end position="726"/>
    </location>
</feature>
<feature type="compositionally biased region" description="Basic and acidic residues" evidence="3">
    <location>
        <begin position="1145"/>
        <end position="1165"/>
    </location>
</feature>
<dbReference type="SUPFAM" id="SSF56112">
    <property type="entry name" value="Protein kinase-like (PK-like)"/>
    <property type="match status" value="1"/>
</dbReference>